<dbReference type="PANTHER" id="PTHR21354">
    <property type="entry name" value="ZINC FINGER PROTEIN 511"/>
    <property type="match status" value="1"/>
</dbReference>
<evidence type="ECO:0000313" key="4">
    <source>
        <dbReference type="Proteomes" id="UP000823561"/>
    </source>
</evidence>
<dbReference type="Proteomes" id="UP000823561">
    <property type="component" value="Chromosome 18"/>
</dbReference>
<dbReference type="PANTHER" id="PTHR21354:SF0">
    <property type="entry name" value="ZINC FINGER PROTEIN 511"/>
    <property type="match status" value="1"/>
</dbReference>
<feature type="domain" description="C2H2-type" evidence="2">
    <location>
        <begin position="178"/>
        <end position="201"/>
    </location>
</feature>
<proteinExistence type="predicted"/>
<feature type="region of interest" description="Disordered" evidence="1">
    <location>
        <begin position="255"/>
        <end position="293"/>
    </location>
</feature>
<evidence type="ECO:0000259" key="2">
    <source>
        <dbReference type="PROSITE" id="PS00028"/>
    </source>
</evidence>
<evidence type="ECO:0000313" key="3">
    <source>
        <dbReference type="EMBL" id="KAG5266230.1"/>
    </source>
</evidence>
<dbReference type="PROSITE" id="PS00028">
    <property type="entry name" value="ZINC_FINGER_C2H2_1"/>
    <property type="match status" value="2"/>
</dbReference>
<feature type="compositionally biased region" description="Low complexity" evidence="1">
    <location>
        <begin position="271"/>
        <end position="282"/>
    </location>
</feature>
<protein>
    <recommendedName>
        <fullName evidence="2">C2H2-type domain-containing protein</fullName>
    </recommendedName>
</protein>
<reference evidence="3" key="1">
    <citation type="submission" date="2020-10" db="EMBL/GenBank/DDBJ databases">
        <title>Chromosome-scale genome assembly of the Allis shad, Alosa alosa.</title>
        <authorList>
            <person name="Margot Z."/>
            <person name="Christophe K."/>
            <person name="Cabau C."/>
            <person name="Louis A."/>
            <person name="Berthelot C."/>
            <person name="Parey E."/>
            <person name="Roest Crollius H."/>
            <person name="Montfort J."/>
            <person name="Robinson-Rechavi M."/>
            <person name="Bucao C."/>
            <person name="Bouchez O."/>
            <person name="Gislard M."/>
            <person name="Lluch J."/>
            <person name="Milhes M."/>
            <person name="Lampietro C."/>
            <person name="Lopez Roques C."/>
            <person name="Donnadieu C."/>
            <person name="Braasch I."/>
            <person name="Desvignes T."/>
            <person name="Postlethwait J."/>
            <person name="Bobe J."/>
            <person name="Guiguen Y."/>
        </authorList>
    </citation>
    <scope>NUCLEOTIDE SEQUENCE</scope>
    <source>
        <strain evidence="3">M-15738</strain>
        <tissue evidence="3">Blood</tissue>
    </source>
</reference>
<dbReference type="EMBL" id="JADWDJ010000018">
    <property type="protein sequence ID" value="KAG5266230.1"/>
    <property type="molecule type" value="Genomic_DNA"/>
</dbReference>
<feature type="domain" description="C2H2-type" evidence="2">
    <location>
        <begin position="114"/>
        <end position="137"/>
    </location>
</feature>
<dbReference type="SMART" id="SM00355">
    <property type="entry name" value="ZnF_C2H2"/>
    <property type="match status" value="3"/>
</dbReference>
<dbReference type="InterPro" id="IPR013087">
    <property type="entry name" value="Znf_C2H2_type"/>
</dbReference>
<sequence length="314" mass="34844">MKAVMLDLHPNLTQWLDSEPEKAHIDAVPVLPPDTEPTHPRTGAAASAAGIAAASDYVGTDGKSLFTFRPQTIRLSKDHEFFEDGDVHRHMYLQDLASCVAEDAQPAKVGEFCCHISGCSQLFESLEAYEHHYSALHRHVCATCRRCLPSTRLLDIHILEWHDSLFQLMAQNQSMYQCLVEGCELKFSSSVQRKDHLIKTHSYPADFRFDKTKKSRRLKEKAAAQQRDLVMEVCEEGGARTQGEMVSAETCESMDCGQIPGPGSEGGPTRASTAELSLTSASQKPRYTSRVPQSICFGQGSVRGFRGRGRKKSK</sequence>
<feature type="compositionally biased region" description="Polar residues" evidence="1">
    <location>
        <begin position="283"/>
        <end position="292"/>
    </location>
</feature>
<dbReference type="InterPro" id="IPR039258">
    <property type="entry name" value="ZNF511"/>
</dbReference>
<comment type="caution">
    <text evidence="3">The sequence shown here is derived from an EMBL/GenBank/DDBJ whole genome shotgun (WGS) entry which is preliminary data.</text>
</comment>
<accession>A0AAV6FUI2</accession>
<keyword evidence="4" id="KW-1185">Reference proteome</keyword>
<dbReference type="AlphaFoldDB" id="A0AAV6FUI2"/>
<name>A0AAV6FUI2_9TELE</name>
<gene>
    <name evidence="3" type="ORF">AALO_G00228620</name>
</gene>
<evidence type="ECO:0000256" key="1">
    <source>
        <dbReference type="SAM" id="MobiDB-lite"/>
    </source>
</evidence>
<organism evidence="3 4">
    <name type="scientific">Alosa alosa</name>
    <name type="common">allis shad</name>
    <dbReference type="NCBI Taxonomy" id="278164"/>
    <lineage>
        <taxon>Eukaryota</taxon>
        <taxon>Metazoa</taxon>
        <taxon>Chordata</taxon>
        <taxon>Craniata</taxon>
        <taxon>Vertebrata</taxon>
        <taxon>Euteleostomi</taxon>
        <taxon>Actinopterygii</taxon>
        <taxon>Neopterygii</taxon>
        <taxon>Teleostei</taxon>
        <taxon>Clupei</taxon>
        <taxon>Clupeiformes</taxon>
        <taxon>Clupeoidei</taxon>
        <taxon>Clupeidae</taxon>
        <taxon>Alosa</taxon>
    </lineage>
</organism>